<dbReference type="PANTHER" id="PTHR38593">
    <property type="entry name" value="BLR2558 PROTEIN"/>
    <property type="match status" value="1"/>
</dbReference>
<dbReference type="EMBL" id="SDPT01000002">
    <property type="protein sequence ID" value="RXZ31315.1"/>
    <property type="molecule type" value="Genomic_DNA"/>
</dbReference>
<proteinExistence type="predicted"/>
<protein>
    <submittedName>
        <fullName evidence="1">DUF4142 domain-containing protein</fullName>
    </submittedName>
</protein>
<dbReference type="InterPro" id="IPR012347">
    <property type="entry name" value="Ferritin-like"/>
</dbReference>
<dbReference type="OrthoDB" id="8005547at2"/>
<dbReference type="PANTHER" id="PTHR38593:SF1">
    <property type="entry name" value="BLR2558 PROTEIN"/>
    <property type="match status" value="1"/>
</dbReference>
<dbReference type="Gene3D" id="1.20.1260.10">
    <property type="match status" value="1"/>
</dbReference>
<comment type="caution">
    <text evidence="1">The sequence shown here is derived from an EMBL/GenBank/DDBJ whole genome shotgun (WGS) entry which is preliminary data.</text>
</comment>
<dbReference type="PROSITE" id="PS51257">
    <property type="entry name" value="PROKAR_LIPOPROTEIN"/>
    <property type="match status" value="1"/>
</dbReference>
<gene>
    <name evidence="1" type="ORF">EO081_08620</name>
</gene>
<dbReference type="InterPro" id="IPR025419">
    <property type="entry name" value="DUF4142"/>
</dbReference>
<keyword evidence="2" id="KW-1185">Reference proteome</keyword>
<name>A0A4Q2IS21_9SPHN</name>
<dbReference type="Proteomes" id="UP000292347">
    <property type="component" value="Unassembled WGS sequence"/>
</dbReference>
<sequence length="175" mass="18904">MKRWLICAGLLTLAAGCTPMGTDTAAQMPADATPTAALPYVAMAGSSDLYEIESSRLAIQRAPSPAVKQFAQMMIDHHTMTTQQVTQAAQAAGLTPPPPTLLPPHRAMVDKLQPLNDAAFERMYLQQQRVAHRMALALHQNYATDGDTPQLRQVAGTAVPIVQRHIDQLRSLPGS</sequence>
<evidence type="ECO:0000313" key="1">
    <source>
        <dbReference type="EMBL" id="RXZ31315.1"/>
    </source>
</evidence>
<accession>A0A4Q2IS21</accession>
<dbReference type="AlphaFoldDB" id="A0A4Q2IS21"/>
<reference evidence="1 2" key="1">
    <citation type="submission" date="2019-01" db="EMBL/GenBank/DDBJ databases">
        <title>Sphingomonas mucosissima sp. nov. and Sphingomonas desiccabilis sp. nov., from biological soil crusts in the Colorado Plateau, USA.</title>
        <authorList>
            <person name="Zhu D."/>
        </authorList>
    </citation>
    <scope>NUCLEOTIDE SEQUENCE [LARGE SCALE GENOMIC DNA]</scope>
    <source>
        <strain evidence="1 2">CP1D</strain>
    </source>
</reference>
<dbReference type="Pfam" id="PF13628">
    <property type="entry name" value="DUF4142"/>
    <property type="match status" value="1"/>
</dbReference>
<dbReference type="RefSeq" id="WP_129341569.1">
    <property type="nucleotide sequence ID" value="NZ_JACIDD010000002.1"/>
</dbReference>
<organism evidence="1 2">
    <name type="scientific">Sphingomonas desiccabilis</name>
    <dbReference type="NCBI Taxonomy" id="429134"/>
    <lineage>
        <taxon>Bacteria</taxon>
        <taxon>Pseudomonadati</taxon>
        <taxon>Pseudomonadota</taxon>
        <taxon>Alphaproteobacteria</taxon>
        <taxon>Sphingomonadales</taxon>
        <taxon>Sphingomonadaceae</taxon>
        <taxon>Sphingomonas</taxon>
    </lineage>
</organism>
<evidence type="ECO:0000313" key="2">
    <source>
        <dbReference type="Proteomes" id="UP000292347"/>
    </source>
</evidence>